<dbReference type="Gene3D" id="1.10.287.70">
    <property type="match status" value="1"/>
</dbReference>
<evidence type="ECO:0000256" key="5">
    <source>
        <dbReference type="ARBA" id="ARBA00023065"/>
    </source>
</evidence>
<accession>A2E1R8</accession>
<dbReference type="eggNOG" id="KOG0500">
    <property type="taxonomic scope" value="Eukaryota"/>
</dbReference>
<keyword evidence="2" id="KW-0813">Transport</keyword>
<dbReference type="KEGG" id="tva:4771376"/>
<feature type="transmembrane region" description="Helical" evidence="8">
    <location>
        <begin position="288"/>
        <end position="310"/>
    </location>
</feature>
<dbReference type="InParanoid" id="A2E1R8"/>
<organism evidence="10 11">
    <name type="scientific">Trichomonas vaginalis (strain ATCC PRA-98 / G3)</name>
    <dbReference type="NCBI Taxonomy" id="412133"/>
    <lineage>
        <taxon>Eukaryota</taxon>
        <taxon>Metamonada</taxon>
        <taxon>Parabasalia</taxon>
        <taxon>Trichomonadida</taxon>
        <taxon>Trichomonadidae</taxon>
        <taxon>Trichomonas</taxon>
    </lineage>
</organism>
<evidence type="ECO:0000256" key="6">
    <source>
        <dbReference type="ARBA" id="ARBA00023136"/>
    </source>
</evidence>
<dbReference type="VEuPathDB" id="TrichDB:TVAGG3_0304360"/>
<dbReference type="Proteomes" id="UP000001542">
    <property type="component" value="Unassembled WGS sequence"/>
</dbReference>
<dbReference type="Pfam" id="PF00027">
    <property type="entry name" value="cNMP_binding"/>
    <property type="match status" value="1"/>
</dbReference>
<name>A2E1R8_TRIV3</name>
<evidence type="ECO:0000256" key="7">
    <source>
        <dbReference type="ARBA" id="ARBA00023286"/>
    </source>
</evidence>
<dbReference type="RefSeq" id="XP_001325620.1">
    <property type="nucleotide sequence ID" value="XM_001325585.1"/>
</dbReference>
<evidence type="ECO:0000313" key="11">
    <source>
        <dbReference type="Proteomes" id="UP000001542"/>
    </source>
</evidence>
<gene>
    <name evidence="10" type="ORF">TVAG_424290</name>
</gene>
<reference evidence="10" key="2">
    <citation type="journal article" date="2007" name="Science">
        <title>Draft genome sequence of the sexually transmitted pathogen Trichomonas vaginalis.</title>
        <authorList>
            <person name="Carlton J.M."/>
            <person name="Hirt R.P."/>
            <person name="Silva J.C."/>
            <person name="Delcher A.L."/>
            <person name="Schatz M."/>
            <person name="Zhao Q."/>
            <person name="Wortman J.R."/>
            <person name="Bidwell S.L."/>
            <person name="Alsmark U.C.M."/>
            <person name="Besteiro S."/>
            <person name="Sicheritz-Ponten T."/>
            <person name="Noel C.J."/>
            <person name="Dacks J.B."/>
            <person name="Foster P.G."/>
            <person name="Simillion C."/>
            <person name="Van de Peer Y."/>
            <person name="Miranda-Saavedra D."/>
            <person name="Barton G.J."/>
            <person name="Westrop G.D."/>
            <person name="Mueller S."/>
            <person name="Dessi D."/>
            <person name="Fiori P.L."/>
            <person name="Ren Q."/>
            <person name="Paulsen I."/>
            <person name="Zhang H."/>
            <person name="Bastida-Corcuera F.D."/>
            <person name="Simoes-Barbosa A."/>
            <person name="Brown M.T."/>
            <person name="Hayes R.D."/>
            <person name="Mukherjee M."/>
            <person name="Okumura C.Y."/>
            <person name="Schneider R."/>
            <person name="Smith A.J."/>
            <person name="Vanacova S."/>
            <person name="Villalvazo M."/>
            <person name="Haas B.J."/>
            <person name="Pertea M."/>
            <person name="Feldblyum T.V."/>
            <person name="Utterback T.R."/>
            <person name="Shu C.L."/>
            <person name="Osoegawa K."/>
            <person name="de Jong P.J."/>
            <person name="Hrdy I."/>
            <person name="Horvathova L."/>
            <person name="Zubacova Z."/>
            <person name="Dolezal P."/>
            <person name="Malik S.B."/>
            <person name="Logsdon J.M. Jr."/>
            <person name="Henze K."/>
            <person name="Gupta A."/>
            <person name="Wang C.C."/>
            <person name="Dunne R.L."/>
            <person name="Upcroft J.A."/>
            <person name="Upcroft P."/>
            <person name="White O."/>
            <person name="Salzberg S.L."/>
            <person name="Tang P."/>
            <person name="Chiu C.-H."/>
            <person name="Lee Y.-S."/>
            <person name="Embley T.M."/>
            <person name="Coombs G.H."/>
            <person name="Mottram J.C."/>
            <person name="Tachezy J."/>
            <person name="Fraser-Liggett C.M."/>
            <person name="Johnson P.J."/>
        </authorList>
    </citation>
    <scope>NUCLEOTIDE SEQUENCE [LARGE SCALE GENOMIC DNA]</scope>
    <source>
        <strain evidence="10">G3</strain>
    </source>
</reference>
<keyword evidence="3 8" id="KW-0812">Transmembrane</keyword>
<feature type="transmembrane region" description="Helical" evidence="8">
    <location>
        <begin position="91"/>
        <end position="110"/>
    </location>
</feature>
<dbReference type="SMART" id="SM00100">
    <property type="entry name" value="cNMP"/>
    <property type="match status" value="1"/>
</dbReference>
<dbReference type="PANTHER" id="PTHR45638">
    <property type="entry name" value="CYCLIC NUCLEOTIDE-GATED CATION CHANNEL SUBUNIT A"/>
    <property type="match status" value="1"/>
</dbReference>
<dbReference type="STRING" id="5722.A2E1R8"/>
<dbReference type="GO" id="GO:0005221">
    <property type="term" value="F:intracellularly cyclic nucleotide-activated monoatomic cation channel activity"/>
    <property type="evidence" value="ECO:0007669"/>
    <property type="project" value="InterPro"/>
</dbReference>
<keyword evidence="7" id="KW-0407">Ion channel</keyword>
<comment type="subcellular location">
    <subcellularLocation>
        <location evidence="1">Membrane</location>
        <topology evidence="1">Multi-pass membrane protein</topology>
    </subcellularLocation>
</comment>
<dbReference type="GO" id="GO:0016020">
    <property type="term" value="C:membrane"/>
    <property type="evidence" value="ECO:0007669"/>
    <property type="project" value="UniProtKB-SubCell"/>
</dbReference>
<dbReference type="InterPro" id="IPR000595">
    <property type="entry name" value="cNMP-bd_dom"/>
</dbReference>
<feature type="transmembrane region" description="Helical" evidence="8">
    <location>
        <begin position="116"/>
        <end position="136"/>
    </location>
</feature>
<dbReference type="InterPro" id="IPR014710">
    <property type="entry name" value="RmlC-like_jellyroll"/>
</dbReference>
<dbReference type="Gene3D" id="2.60.120.10">
    <property type="entry name" value="Jelly Rolls"/>
    <property type="match status" value="1"/>
</dbReference>
<evidence type="ECO:0000256" key="1">
    <source>
        <dbReference type="ARBA" id="ARBA00004141"/>
    </source>
</evidence>
<evidence type="ECO:0000256" key="2">
    <source>
        <dbReference type="ARBA" id="ARBA00022448"/>
    </source>
</evidence>
<protein>
    <submittedName>
        <fullName evidence="10">Cation channel family protein</fullName>
    </submittedName>
</protein>
<dbReference type="VEuPathDB" id="TrichDB:TVAG_424290"/>
<sequence length="513" mass="59392">MKKKVEIHEYIHIALANADRVNDTGEYQLGGKDLSIDGKVIEKNLNFFNDREILLNSKVMQGDFSLANGANQINENYGIYPYHVLRRIWEYIMYFLSMIVLWEIPFEWAFNFKKTFLWMLPALIIDCFFIADIFIVRRTGILQYGVIKLDKASIDSTIPNWRLIIYWLSPWPYYLIGYFAKIDLLYNILLLIKCLRLVRLYDANHVIKNTLVYISPISKMATLFTTLLTIVHICACVFWYTGNVEIPNTSWLTESKISEKPKIIQYFHTVYYITTTILTIGYGDLHPYTFPEICVVICVEAVGVFFYNFLVSTMVSIVADPSRNSFLSKYQRIYSAFKWRGISDDSMRELLRYYEYVWERDRDRADFFETASKMPEGLQKRLALALHMEVFNKVEAFREANEEVLERVAMALQPRIFTPGDFLIKSGRVSNRMYFVTEGKVDMINTSGALINVLDGANGCVLGESSIINGSAESASAIAETYVEAFELMKEDFDQIAELHPQLQNGLMPRTTQ</sequence>
<dbReference type="InterPro" id="IPR018490">
    <property type="entry name" value="cNMP-bd_dom_sf"/>
</dbReference>
<dbReference type="EMBL" id="DS113286">
    <property type="protein sequence ID" value="EAY13397.1"/>
    <property type="molecule type" value="Genomic_DNA"/>
</dbReference>
<dbReference type="SUPFAM" id="SSF81324">
    <property type="entry name" value="Voltage-gated potassium channels"/>
    <property type="match status" value="1"/>
</dbReference>
<dbReference type="PANTHER" id="PTHR45638:SF11">
    <property type="entry name" value="CYCLIC NUCLEOTIDE-GATED CATION CHANNEL SUBUNIT A"/>
    <property type="match status" value="1"/>
</dbReference>
<keyword evidence="4 8" id="KW-1133">Transmembrane helix</keyword>
<dbReference type="Pfam" id="PF00520">
    <property type="entry name" value="Ion_trans"/>
    <property type="match status" value="1"/>
</dbReference>
<keyword evidence="11" id="KW-1185">Reference proteome</keyword>
<evidence type="ECO:0000313" key="10">
    <source>
        <dbReference type="EMBL" id="EAY13397.1"/>
    </source>
</evidence>
<proteinExistence type="predicted"/>
<dbReference type="PROSITE" id="PS50042">
    <property type="entry name" value="CNMP_BINDING_3"/>
    <property type="match status" value="1"/>
</dbReference>
<keyword evidence="5" id="KW-0406">Ion transport</keyword>
<keyword evidence="7" id="KW-1071">Ligand-gated ion channel</keyword>
<dbReference type="AlphaFoldDB" id="A2E1R8"/>
<dbReference type="OrthoDB" id="421226at2759"/>
<dbReference type="CDD" id="cd00038">
    <property type="entry name" value="CAP_ED"/>
    <property type="match status" value="1"/>
</dbReference>
<dbReference type="OMA" id="HSYLVAW"/>
<dbReference type="SUPFAM" id="SSF51206">
    <property type="entry name" value="cAMP-binding domain-like"/>
    <property type="match status" value="1"/>
</dbReference>
<keyword evidence="6 8" id="KW-0472">Membrane</keyword>
<dbReference type="InterPro" id="IPR050866">
    <property type="entry name" value="CNG_cation_channel"/>
</dbReference>
<reference evidence="10" key="1">
    <citation type="submission" date="2006-10" db="EMBL/GenBank/DDBJ databases">
        <authorList>
            <person name="Amadeo P."/>
            <person name="Zhao Q."/>
            <person name="Wortman J."/>
            <person name="Fraser-Liggett C."/>
            <person name="Carlton J."/>
        </authorList>
    </citation>
    <scope>NUCLEOTIDE SEQUENCE</scope>
    <source>
        <strain evidence="10">G3</strain>
    </source>
</reference>
<evidence type="ECO:0000256" key="8">
    <source>
        <dbReference type="SAM" id="Phobius"/>
    </source>
</evidence>
<evidence type="ECO:0000259" key="9">
    <source>
        <dbReference type="PROSITE" id="PS50042"/>
    </source>
</evidence>
<feature type="domain" description="Cyclic nucleotide-binding" evidence="9">
    <location>
        <begin position="396"/>
        <end position="496"/>
    </location>
</feature>
<evidence type="ECO:0000256" key="3">
    <source>
        <dbReference type="ARBA" id="ARBA00022692"/>
    </source>
</evidence>
<feature type="transmembrane region" description="Helical" evidence="8">
    <location>
        <begin position="263"/>
        <end position="282"/>
    </location>
</feature>
<feature type="transmembrane region" description="Helical" evidence="8">
    <location>
        <begin position="221"/>
        <end position="242"/>
    </location>
</feature>
<dbReference type="InterPro" id="IPR005821">
    <property type="entry name" value="Ion_trans_dom"/>
</dbReference>
<evidence type="ECO:0000256" key="4">
    <source>
        <dbReference type="ARBA" id="ARBA00022989"/>
    </source>
</evidence>
<dbReference type="SMR" id="A2E1R8"/>